<name>A0A4S8MKE9_DENBC</name>
<dbReference type="SUPFAM" id="SSF54236">
    <property type="entry name" value="Ubiquitin-like"/>
    <property type="match status" value="1"/>
</dbReference>
<dbReference type="OrthoDB" id="43122at2759"/>
<proteinExistence type="predicted"/>
<organism evidence="3 5">
    <name type="scientific">Dendrothele bispora (strain CBS 962.96)</name>
    <dbReference type="NCBI Taxonomy" id="1314807"/>
    <lineage>
        <taxon>Eukaryota</taxon>
        <taxon>Fungi</taxon>
        <taxon>Dikarya</taxon>
        <taxon>Basidiomycota</taxon>
        <taxon>Agaricomycotina</taxon>
        <taxon>Agaricomycetes</taxon>
        <taxon>Agaricomycetidae</taxon>
        <taxon>Agaricales</taxon>
        <taxon>Agaricales incertae sedis</taxon>
        <taxon>Dendrothele</taxon>
    </lineage>
</organism>
<accession>A0A4S8MKE9</accession>
<feature type="compositionally biased region" description="Basic and acidic residues" evidence="1">
    <location>
        <begin position="1"/>
        <end position="11"/>
    </location>
</feature>
<reference evidence="3 5" key="1">
    <citation type="journal article" date="2019" name="Nat. Ecol. Evol.">
        <title>Megaphylogeny resolves global patterns of mushroom evolution.</title>
        <authorList>
            <person name="Varga T."/>
            <person name="Krizsan K."/>
            <person name="Foldi C."/>
            <person name="Dima B."/>
            <person name="Sanchez-Garcia M."/>
            <person name="Sanchez-Ramirez S."/>
            <person name="Szollosi G.J."/>
            <person name="Szarkandi J.G."/>
            <person name="Papp V."/>
            <person name="Albert L."/>
            <person name="Andreopoulos W."/>
            <person name="Angelini C."/>
            <person name="Antonin V."/>
            <person name="Barry K.W."/>
            <person name="Bougher N.L."/>
            <person name="Buchanan P."/>
            <person name="Buyck B."/>
            <person name="Bense V."/>
            <person name="Catcheside P."/>
            <person name="Chovatia M."/>
            <person name="Cooper J."/>
            <person name="Damon W."/>
            <person name="Desjardin D."/>
            <person name="Finy P."/>
            <person name="Geml J."/>
            <person name="Haridas S."/>
            <person name="Hughes K."/>
            <person name="Justo A."/>
            <person name="Karasinski D."/>
            <person name="Kautmanova I."/>
            <person name="Kiss B."/>
            <person name="Kocsube S."/>
            <person name="Kotiranta H."/>
            <person name="LaButti K.M."/>
            <person name="Lechner B.E."/>
            <person name="Liimatainen K."/>
            <person name="Lipzen A."/>
            <person name="Lukacs Z."/>
            <person name="Mihaltcheva S."/>
            <person name="Morgado L.N."/>
            <person name="Niskanen T."/>
            <person name="Noordeloos M.E."/>
            <person name="Ohm R.A."/>
            <person name="Ortiz-Santana B."/>
            <person name="Ovrebo C."/>
            <person name="Racz N."/>
            <person name="Riley R."/>
            <person name="Savchenko A."/>
            <person name="Shiryaev A."/>
            <person name="Soop K."/>
            <person name="Spirin V."/>
            <person name="Szebenyi C."/>
            <person name="Tomsovsky M."/>
            <person name="Tulloss R.E."/>
            <person name="Uehling J."/>
            <person name="Grigoriev I.V."/>
            <person name="Vagvolgyi C."/>
            <person name="Papp T."/>
            <person name="Martin F.M."/>
            <person name="Miettinen O."/>
            <person name="Hibbett D.S."/>
            <person name="Nagy L.G."/>
        </authorList>
    </citation>
    <scope>NUCLEOTIDE SEQUENCE [LARGE SCALE GENOMIC DNA]</scope>
    <source>
        <strain evidence="3 5">CBS 962.96</strain>
    </source>
</reference>
<dbReference type="Gene3D" id="3.10.20.90">
    <property type="entry name" value="Phosphatidylinositol 3-kinase Catalytic Subunit, Chain A, domain 1"/>
    <property type="match status" value="1"/>
</dbReference>
<sequence>MPKRSLDERASHTPKRSLDGSGHPYHPPPPSELAARQKEANAKHALVQQRVFIGDRQRFVVVEIGQGTSAGDVIKMVQDQGALKEWRGSGGWMLFEIAQDFGMERPIRNYELLSDIESSWNKDKLVNVFLLKLTPYASLLSPSALPSASPTFSGYVEWESKRGKWVKRYMVLREHSLYLSKRDNGKDETLLCSLSNYDVYRVTRLVKAPKEFTFSLKSTDNLSYFEDTADYLHMFSCRMDKGEAWMEKILLARSYVLYQERHVLSKPTAGVTQMAASAGGSGATGLTRNPTRKAAQKPLVNVNGSSIFEPGSLLRQQG</sequence>
<dbReference type="Gene3D" id="2.30.29.30">
    <property type="entry name" value="Pleckstrin-homology domain (PH domain)/Phosphotyrosine-binding domain (PTB)"/>
    <property type="match status" value="1"/>
</dbReference>
<dbReference type="SUPFAM" id="SSF50729">
    <property type="entry name" value="PH domain-like"/>
    <property type="match status" value="1"/>
</dbReference>
<dbReference type="AlphaFoldDB" id="A0A4S8MKE9"/>
<dbReference type="InterPro" id="IPR029071">
    <property type="entry name" value="Ubiquitin-like_domsf"/>
</dbReference>
<gene>
    <name evidence="4" type="ORF">K435DRAFT_647725</name>
    <name evidence="3" type="ORF">K435DRAFT_652127</name>
</gene>
<dbReference type="Pfam" id="PF00169">
    <property type="entry name" value="PH"/>
    <property type="match status" value="1"/>
</dbReference>
<feature type="domain" description="PH" evidence="2">
    <location>
        <begin position="149"/>
        <end position="254"/>
    </location>
</feature>
<keyword evidence="5" id="KW-1185">Reference proteome</keyword>
<protein>
    <recommendedName>
        <fullName evidence="2">PH domain-containing protein</fullName>
    </recommendedName>
</protein>
<feature type="region of interest" description="Disordered" evidence="1">
    <location>
        <begin position="1"/>
        <end position="40"/>
    </location>
</feature>
<dbReference type="PROSITE" id="PS50003">
    <property type="entry name" value="PH_DOMAIN"/>
    <property type="match status" value="1"/>
</dbReference>
<dbReference type="EMBL" id="ML179071">
    <property type="protein sequence ID" value="THV03071.1"/>
    <property type="molecule type" value="Genomic_DNA"/>
</dbReference>
<evidence type="ECO:0000259" key="2">
    <source>
        <dbReference type="PROSITE" id="PS50003"/>
    </source>
</evidence>
<dbReference type="PANTHER" id="PTHR38700">
    <property type="entry name" value="YALI0E22418P"/>
    <property type="match status" value="1"/>
</dbReference>
<dbReference type="InterPro" id="IPR001849">
    <property type="entry name" value="PH_domain"/>
</dbReference>
<dbReference type="PANTHER" id="PTHR38700:SF1">
    <property type="entry name" value="PH DOMAIN-CONTAINING PROTEIN"/>
    <property type="match status" value="1"/>
</dbReference>
<evidence type="ECO:0000313" key="3">
    <source>
        <dbReference type="EMBL" id="THV03071.1"/>
    </source>
</evidence>
<evidence type="ECO:0000256" key="1">
    <source>
        <dbReference type="SAM" id="MobiDB-lite"/>
    </source>
</evidence>
<dbReference type="EMBL" id="ML179050">
    <property type="protein sequence ID" value="THV05177.1"/>
    <property type="molecule type" value="Genomic_DNA"/>
</dbReference>
<dbReference type="Proteomes" id="UP000297245">
    <property type="component" value="Unassembled WGS sequence"/>
</dbReference>
<evidence type="ECO:0000313" key="5">
    <source>
        <dbReference type="Proteomes" id="UP000297245"/>
    </source>
</evidence>
<evidence type="ECO:0000313" key="4">
    <source>
        <dbReference type="EMBL" id="THV05177.1"/>
    </source>
</evidence>
<dbReference type="InterPro" id="IPR011993">
    <property type="entry name" value="PH-like_dom_sf"/>
</dbReference>
<dbReference type="SMART" id="SM00233">
    <property type="entry name" value="PH"/>
    <property type="match status" value="1"/>
</dbReference>